<name>A0A381NNC2_9ZZZZ</name>
<protein>
    <submittedName>
        <fullName evidence="1">Uncharacterized protein</fullName>
    </submittedName>
</protein>
<organism evidence="1">
    <name type="scientific">marine metagenome</name>
    <dbReference type="NCBI Taxonomy" id="408172"/>
    <lineage>
        <taxon>unclassified sequences</taxon>
        <taxon>metagenomes</taxon>
        <taxon>ecological metagenomes</taxon>
    </lineage>
</organism>
<accession>A0A381NNC2</accession>
<dbReference type="AlphaFoldDB" id="A0A381NNC2"/>
<dbReference type="EMBL" id="UINC01000453">
    <property type="protein sequence ID" value="SUZ55624.1"/>
    <property type="molecule type" value="Genomic_DNA"/>
</dbReference>
<evidence type="ECO:0000313" key="1">
    <source>
        <dbReference type="EMBL" id="SUZ55624.1"/>
    </source>
</evidence>
<gene>
    <name evidence="1" type="ORF">METZ01_LOCUS8478</name>
</gene>
<reference evidence="1" key="1">
    <citation type="submission" date="2018-05" db="EMBL/GenBank/DDBJ databases">
        <authorList>
            <person name="Lanie J.A."/>
            <person name="Ng W.-L."/>
            <person name="Kazmierczak K.M."/>
            <person name="Andrzejewski T.M."/>
            <person name="Davidsen T.M."/>
            <person name="Wayne K.J."/>
            <person name="Tettelin H."/>
            <person name="Glass J.I."/>
            <person name="Rusch D."/>
            <person name="Podicherti R."/>
            <person name="Tsui H.-C.T."/>
            <person name="Winkler M.E."/>
        </authorList>
    </citation>
    <scope>NUCLEOTIDE SEQUENCE</scope>
</reference>
<proteinExistence type="predicted"/>
<sequence>MRDPKRILKKLIGPDSEIGPFDASGESLEQAVETLRDVAKCRKIRDFIKTSFGIDLAISPEIFYQLLEIGPINYIETTQRDLVVETISLKDTRHPDDPVSIGNLNSVLRELYKDLQLLHERIHKDFSDALLIRDMRMELIDRCFDFADRLESMHHKWSFFRGRRVRDIENEFSILFPNSPNARPLESKFPLVRHEMELYQSVARTEKKWQALELDLFSILRENETKDLGLLLQNAQEMGNRLWQIIYQSSEIKICVELIGIDFANIQSLFDNETVPLNING</sequence>